<dbReference type="RefSeq" id="WP_069961332.1">
    <property type="nucleotide sequence ID" value="NZ_CP016094.1"/>
</dbReference>
<dbReference type="InterPro" id="IPR013424">
    <property type="entry name" value="Ice-binding_C"/>
</dbReference>
<dbReference type="AlphaFoldDB" id="A0A1D8AT14"/>
<proteinExistence type="predicted"/>
<sequence length="264" mass="27792">MKLRHLLTVLAGAALASLPLSAQTFVGSDNFDSGFNASLWDFTYRLNAATQGTLSFTNNRLDFEKAATGVGNQFRLWDSDDTGVANVTATSFSTGWVMNLSATNTLGGLSGAEFATVGIQVFNDNNQYSALMLSSTSTGYYVRAEGNGFAAVNTSVVDNTDVRLRLTWDAAAQTLSADYSLDGSSYNSVATFLPVSQWDNSTNGVANGFNFGVFGNSNTPGAISVGSIYADNFAVSAIPEPSTYAALAGLGALGLALWRRRARA</sequence>
<feature type="domain" description="Ice-binding protein C-terminal" evidence="2">
    <location>
        <begin position="237"/>
        <end position="261"/>
    </location>
</feature>
<dbReference type="Proteomes" id="UP000095228">
    <property type="component" value="Chromosome"/>
</dbReference>
<feature type="chain" id="PRO_5009105095" description="Ice-binding protein C-terminal domain-containing protein" evidence="1">
    <location>
        <begin position="23"/>
        <end position="264"/>
    </location>
</feature>
<dbReference type="STRING" id="1838286.Verru16b_01094"/>
<dbReference type="Pfam" id="PF07589">
    <property type="entry name" value="PEP-CTERM"/>
    <property type="match status" value="1"/>
</dbReference>
<keyword evidence="1" id="KW-0732">Signal</keyword>
<evidence type="ECO:0000313" key="4">
    <source>
        <dbReference type="Proteomes" id="UP000095228"/>
    </source>
</evidence>
<organism evidence="3 4">
    <name type="scientific">Lacunisphaera limnophila</name>
    <dbReference type="NCBI Taxonomy" id="1838286"/>
    <lineage>
        <taxon>Bacteria</taxon>
        <taxon>Pseudomonadati</taxon>
        <taxon>Verrucomicrobiota</taxon>
        <taxon>Opitutia</taxon>
        <taxon>Opitutales</taxon>
        <taxon>Opitutaceae</taxon>
        <taxon>Lacunisphaera</taxon>
    </lineage>
</organism>
<dbReference type="NCBIfam" id="TIGR02595">
    <property type="entry name" value="PEP_CTERM"/>
    <property type="match status" value="1"/>
</dbReference>
<dbReference type="EMBL" id="CP016094">
    <property type="protein sequence ID" value="AOS44033.1"/>
    <property type="molecule type" value="Genomic_DNA"/>
</dbReference>
<evidence type="ECO:0000256" key="1">
    <source>
        <dbReference type="SAM" id="SignalP"/>
    </source>
</evidence>
<evidence type="ECO:0000259" key="2">
    <source>
        <dbReference type="Pfam" id="PF07589"/>
    </source>
</evidence>
<evidence type="ECO:0000313" key="3">
    <source>
        <dbReference type="EMBL" id="AOS44033.1"/>
    </source>
</evidence>
<feature type="signal peptide" evidence="1">
    <location>
        <begin position="1"/>
        <end position="22"/>
    </location>
</feature>
<accession>A0A1D8AT14</accession>
<dbReference type="KEGG" id="obg:Verru16b_01094"/>
<protein>
    <recommendedName>
        <fullName evidence="2">Ice-binding protein C-terminal domain-containing protein</fullName>
    </recommendedName>
</protein>
<keyword evidence="4" id="KW-1185">Reference proteome</keyword>
<dbReference type="Gene3D" id="2.60.120.200">
    <property type="match status" value="1"/>
</dbReference>
<gene>
    <name evidence="3" type="ORF">Verru16b_01094</name>
</gene>
<reference evidence="3 4" key="1">
    <citation type="submission" date="2016-06" db="EMBL/GenBank/DDBJ databases">
        <title>Three novel species with peptidoglycan cell walls form the new genus Lacunisphaera gen. nov. in the family Opitutaceae of the verrucomicrobial subdivision 4.</title>
        <authorList>
            <person name="Rast P."/>
            <person name="Gloeckner I."/>
            <person name="Jogler M."/>
            <person name="Boedeker C."/>
            <person name="Jeske O."/>
            <person name="Wiegand S."/>
            <person name="Reinhardt R."/>
            <person name="Schumann P."/>
            <person name="Rohde M."/>
            <person name="Spring S."/>
            <person name="Gloeckner F.O."/>
            <person name="Jogler C."/>
        </authorList>
    </citation>
    <scope>NUCLEOTIDE SEQUENCE [LARGE SCALE GENOMIC DNA]</scope>
    <source>
        <strain evidence="3 4">IG16b</strain>
    </source>
</reference>
<name>A0A1D8AT14_9BACT</name>